<dbReference type="Gene3D" id="1.10.510.10">
    <property type="entry name" value="Transferase(Phosphotransferase) domain 1"/>
    <property type="match status" value="1"/>
</dbReference>
<feature type="binding site" evidence="7">
    <location>
        <position position="328"/>
    </location>
    <ligand>
        <name>ATP</name>
        <dbReference type="ChEBI" id="CHEBI:30616"/>
    </ligand>
</feature>
<dbReference type="InterPro" id="IPR017441">
    <property type="entry name" value="Protein_kinase_ATP_BS"/>
</dbReference>
<dbReference type="eggNOG" id="COG0515">
    <property type="taxonomic scope" value="Bacteria"/>
</dbReference>
<evidence type="ECO:0000313" key="12">
    <source>
        <dbReference type="Proteomes" id="UP000000377"/>
    </source>
</evidence>
<evidence type="ECO:0000256" key="2">
    <source>
        <dbReference type="ARBA" id="ARBA00012513"/>
    </source>
</evidence>
<dbReference type="AlphaFoldDB" id="D7CDH6"/>
<keyword evidence="5 11" id="KW-0418">Kinase</keyword>
<evidence type="ECO:0000256" key="5">
    <source>
        <dbReference type="ARBA" id="ARBA00022777"/>
    </source>
</evidence>
<dbReference type="CDD" id="cd14014">
    <property type="entry name" value="STKc_PknB_like"/>
    <property type="match status" value="1"/>
</dbReference>
<evidence type="ECO:0000259" key="9">
    <source>
        <dbReference type="PROSITE" id="PS50006"/>
    </source>
</evidence>
<dbReference type="SUPFAM" id="SSF56112">
    <property type="entry name" value="Protein kinase-like (PK-like)"/>
    <property type="match status" value="1"/>
</dbReference>
<feature type="region of interest" description="Disordered" evidence="8">
    <location>
        <begin position="705"/>
        <end position="726"/>
    </location>
</feature>
<dbReference type="PROSITE" id="PS50011">
    <property type="entry name" value="PROTEIN_KINASE_DOM"/>
    <property type="match status" value="1"/>
</dbReference>
<feature type="domain" description="Protein kinase" evidence="10">
    <location>
        <begin position="293"/>
        <end position="593"/>
    </location>
</feature>
<evidence type="ECO:0000256" key="3">
    <source>
        <dbReference type="ARBA" id="ARBA00022679"/>
    </source>
</evidence>
<protein>
    <recommendedName>
        <fullName evidence="2">non-specific serine/threonine protein kinase</fullName>
        <ecNumber evidence="2">2.7.11.1</ecNumber>
    </recommendedName>
</protein>
<dbReference type="PANTHER" id="PTHR43671:SF13">
    <property type="entry name" value="SERINE_THREONINE-PROTEIN KINASE NEK2"/>
    <property type="match status" value="1"/>
</dbReference>
<dbReference type="InterPro" id="IPR050660">
    <property type="entry name" value="NEK_Ser/Thr_kinase"/>
</dbReference>
<sequence>MSGVVVHLPQGSGADGGEPVTLRLGPGEVARFGRGSPTTPVELRLDDDAVSRLAGEIRVTDDHWQLTNHSTSHSYLVENPEGAGEYLRVQPRRVGAPIPFEFSRVVLPTRSQVPVVFQVFAPDHVYLDPDATGVLWGSRTVMAYSLDETATYFLVLVALCEPRLRDQSRVAVPTTPQIVERLNGHTTSGALTARAISSHIDYLAEQKLRIGPPDVHDPGKGDRRNGKREEIVGLALRFGLVREEHLALLPPPTGAAGRERQAARGAMTPLHGPGGTTGEPADLLPSGYRAGEWAVSELIGVGGWSTVYAARPSGRTGGPARPAEVALKVMPTAGLAPRQARRIVESAHREVELGRRTGHPRLIGLIESFVLRAPDRPSLDGAIVLVMERAARSLRELLDAGVPEADRGRLIEGICEGLAHLHRSGWVHADLKPENVLLGRDGSVKLSDFGLATELTGTHGYAPPLGTLDYLPPERWKAPLGALGVQVRPSADIWALGIVIHEVFASGTSPFAGATPVARGAAVQEYGEGRAPLRMDHAVPPFWRDLAADCLAPTHEARAEHTADSLLGRIAAGQPTRRSRGARPHGRARTALLAVALCATAGATLSGEAPRKEAFRPTGELTVFNAERRCQDRTDRDLHCSLGLAIDPTRPYTPGNVVPTRVWHGDVLTAECQLPHGLPIVDEDDLRSTRWFRVRLPSGSAPAGWLPAVRTKDRPPLPNCPYPTAP</sequence>
<keyword evidence="11" id="KW-0723">Serine/threonine-protein kinase</keyword>
<dbReference type="Proteomes" id="UP000000377">
    <property type="component" value="Chromosome"/>
</dbReference>
<dbReference type="GO" id="GO:0005524">
    <property type="term" value="F:ATP binding"/>
    <property type="evidence" value="ECO:0007669"/>
    <property type="project" value="UniProtKB-UniRule"/>
</dbReference>
<proteinExistence type="inferred from homology"/>
<keyword evidence="12" id="KW-1185">Reference proteome</keyword>
<name>D7CDH6_STRBB</name>
<dbReference type="SMART" id="SM00220">
    <property type="entry name" value="S_TKc"/>
    <property type="match status" value="1"/>
</dbReference>
<gene>
    <name evidence="11" type="ordered locus">SBI_09900</name>
</gene>
<dbReference type="HOGENOM" id="CLU_381256_0_0_11"/>
<dbReference type="EC" id="2.7.11.1" evidence="2"/>
<evidence type="ECO:0000256" key="8">
    <source>
        <dbReference type="SAM" id="MobiDB-lite"/>
    </source>
</evidence>
<reference evidence="11 12" key="1">
    <citation type="journal article" date="2010" name="J. Bacteriol.">
        <title>Genome sequence of the milbemycin-producing bacterium Streptomyces bingchenggensis.</title>
        <authorList>
            <person name="Wang X.J."/>
            <person name="Yan Y.J."/>
            <person name="Zhang B."/>
            <person name="An J."/>
            <person name="Wang J.J."/>
            <person name="Tian J."/>
            <person name="Jiang L."/>
            <person name="Chen Y.H."/>
            <person name="Huang S.X."/>
            <person name="Yin M."/>
            <person name="Zhang J."/>
            <person name="Gao A.L."/>
            <person name="Liu C.X."/>
            <person name="Zhu Z.X."/>
            <person name="Xiang W.S."/>
        </authorList>
    </citation>
    <scope>NUCLEOTIDE SEQUENCE [LARGE SCALE GENOMIC DNA]</scope>
    <source>
        <strain evidence="11 12">BCW-1</strain>
    </source>
</reference>
<comment type="similarity">
    <text evidence="1">Belongs to the protein kinase superfamily. NEK Ser/Thr protein kinase family. NIMA subfamily.</text>
</comment>
<dbReference type="PATRIC" id="fig|749414.3.peg.10193"/>
<organism evidence="11 12">
    <name type="scientific">Streptomyces bingchenggensis (strain BCW-1)</name>
    <dbReference type="NCBI Taxonomy" id="749414"/>
    <lineage>
        <taxon>Bacteria</taxon>
        <taxon>Bacillati</taxon>
        <taxon>Actinomycetota</taxon>
        <taxon>Actinomycetes</taxon>
        <taxon>Kitasatosporales</taxon>
        <taxon>Streptomycetaceae</taxon>
        <taxon>Streptomyces</taxon>
    </lineage>
</organism>
<evidence type="ECO:0000259" key="10">
    <source>
        <dbReference type="PROSITE" id="PS50011"/>
    </source>
</evidence>
<keyword evidence="4 7" id="KW-0547">Nucleotide-binding</keyword>
<evidence type="ECO:0000256" key="7">
    <source>
        <dbReference type="PROSITE-ProRule" id="PRU10141"/>
    </source>
</evidence>
<dbReference type="InterPro" id="IPR011009">
    <property type="entry name" value="Kinase-like_dom_sf"/>
</dbReference>
<dbReference type="Pfam" id="PF00069">
    <property type="entry name" value="Pkinase"/>
    <property type="match status" value="1"/>
</dbReference>
<dbReference type="GO" id="GO:0004674">
    <property type="term" value="F:protein serine/threonine kinase activity"/>
    <property type="evidence" value="ECO:0007669"/>
    <property type="project" value="UniProtKB-KW"/>
</dbReference>
<dbReference type="PROSITE" id="PS50006">
    <property type="entry name" value="FHA_DOMAIN"/>
    <property type="match status" value="1"/>
</dbReference>
<dbReference type="EMBL" id="CP002047">
    <property type="protein sequence ID" value="ADI13018.1"/>
    <property type="molecule type" value="Genomic_DNA"/>
</dbReference>
<evidence type="ECO:0000313" key="11">
    <source>
        <dbReference type="EMBL" id="ADI13018.1"/>
    </source>
</evidence>
<evidence type="ECO:0000256" key="4">
    <source>
        <dbReference type="ARBA" id="ARBA00022741"/>
    </source>
</evidence>
<dbReference type="InterPro" id="IPR000253">
    <property type="entry name" value="FHA_dom"/>
</dbReference>
<keyword evidence="3" id="KW-0808">Transferase</keyword>
<dbReference type="PANTHER" id="PTHR43671">
    <property type="entry name" value="SERINE/THREONINE-PROTEIN KINASE NEK"/>
    <property type="match status" value="1"/>
</dbReference>
<accession>D7CDH6</accession>
<dbReference type="KEGG" id="sbh:SBI_09900"/>
<feature type="compositionally biased region" description="Pro residues" evidence="8">
    <location>
        <begin position="716"/>
        <end position="726"/>
    </location>
</feature>
<evidence type="ECO:0000256" key="1">
    <source>
        <dbReference type="ARBA" id="ARBA00010886"/>
    </source>
</evidence>
<evidence type="ECO:0000256" key="6">
    <source>
        <dbReference type="ARBA" id="ARBA00022840"/>
    </source>
</evidence>
<dbReference type="InterPro" id="IPR000719">
    <property type="entry name" value="Prot_kinase_dom"/>
</dbReference>
<dbReference type="STRING" id="749414.SBI_09900"/>
<dbReference type="PROSITE" id="PS00107">
    <property type="entry name" value="PROTEIN_KINASE_ATP"/>
    <property type="match status" value="1"/>
</dbReference>
<keyword evidence="6 7" id="KW-0067">ATP-binding</keyword>
<feature type="domain" description="FHA" evidence="9">
    <location>
        <begin position="30"/>
        <end position="76"/>
    </location>
</feature>